<dbReference type="EMBL" id="MF036692">
    <property type="protein sequence ID" value="ARW58233.1"/>
    <property type="molecule type" value="Genomic_DNA"/>
</dbReference>
<dbReference type="GeneID" id="65109974"/>
<dbReference type="RefSeq" id="YP_010092411.1">
    <property type="nucleotide sequence ID" value="NC_055728.1"/>
</dbReference>
<dbReference type="KEGG" id="vg:65109974"/>
<keyword evidence="2" id="KW-1185">Reference proteome</keyword>
<accession>A0A1Z1LZI7</accession>
<organism evidence="1 2">
    <name type="scientific">Serratia phage X20</name>
    <dbReference type="NCBI Taxonomy" id="2006942"/>
    <lineage>
        <taxon>Viruses</taxon>
        <taxon>Duplodnaviria</taxon>
        <taxon>Heunggongvirae</taxon>
        <taxon>Uroviricota</taxon>
        <taxon>Caudoviricetes</taxon>
        <taxon>Pantevenvirales</taxon>
        <taxon>Straboviridae</taxon>
        <taxon>Tevenvirinae</taxon>
        <taxon>Winklervirus</taxon>
        <taxon>Winklervirus xtwenty</taxon>
    </lineage>
</organism>
<reference evidence="1 2" key="1">
    <citation type="submission" date="2017-05" db="EMBL/GenBank/DDBJ databases">
        <title>Environmental T4-family bacteriophages evolve to escape abortive infection via multiple routes in a bacterial host employing #altruistic suicide# through Type III toxin-antitoxin systems.</title>
        <authorList>
            <person name="Chen B."/>
            <person name="Akusobi C."/>
            <person name="Fang X."/>
            <person name="Salmond G.P.C."/>
        </authorList>
    </citation>
    <scope>NUCLEOTIDE SEQUENCE [LARGE SCALE GENOMIC DNA]</scope>
</reference>
<dbReference type="Proteomes" id="UP000225074">
    <property type="component" value="Genome"/>
</dbReference>
<name>A0A1Z1LZI7_9CAUD</name>
<evidence type="ECO:0000313" key="2">
    <source>
        <dbReference type="Proteomes" id="UP000225074"/>
    </source>
</evidence>
<protein>
    <submittedName>
        <fullName evidence="1">Uncharacterized protein</fullName>
    </submittedName>
</protein>
<proteinExistence type="predicted"/>
<evidence type="ECO:0000313" key="1">
    <source>
        <dbReference type="EMBL" id="ARW58233.1"/>
    </source>
</evidence>
<sequence length="112" mass="12559">MSHNLENVVLSQRELERAAYERYCTVFESITTTHSITFSLKRTHAAAVPAYVVANDIVNRFNCVKSIGEYKGCLLDKINCDFELKSKSTSELMSAMGFIEAVPKDNGFTTQL</sequence>